<reference evidence="1 2" key="1">
    <citation type="submission" date="2020-04" db="EMBL/GenBank/DDBJ databases">
        <authorList>
            <person name="De Canck E."/>
        </authorList>
    </citation>
    <scope>NUCLEOTIDE SEQUENCE [LARGE SCALE GENOMIC DNA]</scope>
    <source>
        <strain evidence="1 2">LMG 24238</strain>
    </source>
</reference>
<protein>
    <submittedName>
        <fullName evidence="1">Uncharacterized protein</fullName>
    </submittedName>
</protein>
<evidence type="ECO:0000313" key="2">
    <source>
        <dbReference type="Proteomes" id="UP000494255"/>
    </source>
</evidence>
<organism evidence="1 2">
    <name type="scientific">Paraburkholderia sediminicola</name>
    <dbReference type="NCBI Taxonomy" id="458836"/>
    <lineage>
        <taxon>Bacteria</taxon>
        <taxon>Pseudomonadati</taxon>
        <taxon>Pseudomonadota</taxon>
        <taxon>Betaproteobacteria</taxon>
        <taxon>Burkholderiales</taxon>
        <taxon>Burkholderiaceae</taxon>
        <taxon>Paraburkholderia</taxon>
    </lineage>
</organism>
<accession>A0A6J5BNV1</accession>
<gene>
    <name evidence="1" type="ORF">LMG24238_04330</name>
</gene>
<name>A0A6J5BNV1_9BURK</name>
<sequence>MGQVMGEVMGEVMDFLPDRLFAYCPVNANPPDCHPGIPIAALPTAPCGPHAAEPLQ</sequence>
<proteinExistence type="predicted"/>
<keyword evidence="2" id="KW-1185">Reference proteome</keyword>
<dbReference type="EMBL" id="CADIKC010000006">
    <property type="protein sequence ID" value="CAB3713335.1"/>
    <property type="molecule type" value="Genomic_DNA"/>
</dbReference>
<evidence type="ECO:0000313" key="1">
    <source>
        <dbReference type="EMBL" id="CAB3713335.1"/>
    </source>
</evidence>
<dbReference type="Proteomes" id="UP000494255">
    <property type="component" value="Unassembled WGS sequence"/>
</dbReference>
<dbReference type="AlphaFoldDB" id="A0A6J5BNV1"/>